<sequence length="176" mass="19260">MATMNGANPPPPPPPNPPLLPPKEKKTLKSYLNSITRRVSQKTALGAQHLGNIARSATLSKRRESKRSKLSTTTTTNNTTTSNFMASPTMASFATLPISKNDTSVPRLPNVVYRSPDADFIESHMEAKIQSIGAANGDIKKKEKEENEERMKKEEEADRMGGFTIRLIDPDASGHS</sequence>
<evidence type="ECO:0000256" key="1">
    <source>
        <dbReference type="SAM" id="MobiDB-lite"/>
    </source>
</evidence>
<protein>
    <submittedName>
        <fullName evidence="2">Uncharacterized protein</fullName>
    </submittedName>
</protein>
<comment type="caution">
    <text evidence="2">The sequence shown here is derived from an EMBL/GenBank/DDBJ whole genome shotgun (WGS) entry which is preliminary data.</text>
</comment>
<evidence type="ECO:0000313" key="3">
    <source>
        <dbReference type="Proteomes" id="UP001373714"/>
    </source>
</evidence>
<feature type="region of interest" description="Disordered" evidence="1">
    <location>
        <begin position="137"/>
        <end position="176"/>
    </location>
</feature>
<name>A0AAV9U6V6_9PEZI</name>
<feature type="compositionally biased region" description="Pro residues" evidence="1">
    <location>
        <begin position="8"/>
        <end position="21"/>
    </location>
</feature>
<dbReference type="EMBL" id="JAVHNS010000015">
    <property type="protein sequence ID" value="KAK6334423.1"/>
    <property type="molecule type" value="Genomic_DNA"/>
</dbReference>
<dbReference type="AlphaFoldDB" id="A0AAV9U6V6"/>
<feature type="compositionally biased region" description="Low complexity" evidence="1">
    <location>
        <begin position="70"/>
        <end position="83"/>
    </location>
</feature>
<accession>A0AAV9U6V6</accession>
<feature type="compositionally biased region" description="Basic and acidic residues" evidence="1">
    <location>
        <begin position="138"/>
        <end position="159"/>
    </location>
</feature>
<feature type="region of interest" description="Disordered" evidence="1">
    <location>
        <begin position="58"/>
        <end position="84"/>
    </location>
</feature>
<proteinExistence type="predicted"/>
<feature type="region of interest" description="Disordered" evidence="1">
    <location>
        <begin position="1"/>
        <end position="24"/>
    </location>
</feature>
<organism evidence="2 3">
    <name type="scientific">Orbilia blumenaviensis</name>
    <dbReference type="NCBI Taxonomy" id="1796055"/>
    <lineage>
        <taxon>Eukaryota</taxon>
        <taxon>Fungi</taxon>
        <taxon>Dikarya</taxon>
        <taxon>Ascomycota</taxon>
        <taxon>Pezizomycotina</taxon>
        <taxon>Orbiliomycetes</taxon>
        <taxon>Orbiliales</taxon>
        <taxon>Orbiliaceae</taxon>
        <taxon>Orbilia</taxon>
    </lineage>
</organism>
<keyword evidence="3" id="KW-1185">Reference proteome</keyword>
<evidence type="ECO:0000313" key="2">
    <source>
        <dbReference type="EMBL" id="KAK6334423.1"/>
    </source>
</evidence>
<gene>
    <name evidence="2" type="ORF">TWF730_003637</name>
</gene>
<reference evidence="2 3" key="1">
    <citation type="submission" date="2019-10" db="EMBL/GenBank/DDBJ databases">
        <authorList>
            <person name="Palmer J.M."/>
        </authorList>
    </citation>
    <scope>NUCLEOTIDE SEQUENCE [LARGE SCALE GENOMIC DNA]</scope>
    <source>
        <strain evidence="2 3">TWF730</strain>
    </source>
</reference>
<dbReference type="Proteomes" id="UP001373714">
    <property type="component" value="Unassembled WGS sequence"/>
</dbReference>